<protein>
    <recommendedName>
        <fullName evidence="3">DUF4216 domain-containing protein</fullName>
    </recommendedName>
</protein>
<evidence type="ECO:0008006" key="3">
    <source>
        <dbReference type="Google" id="ProtNLM"/>
    </source>
</evidence>
<evidence type="ECO:0000313" key="1">
    <source>
        <dbReference type="EMBL" id="GAA0161845.1"/>
    </source>
</evidence>
<dbReference type="AlphaFoldDB" id="A0AAV3QCP4"/>
<comment type="caution">
    <text evidence="1">The sequence shown here is derived from an EMBL/GenBank/DDBJ whole genome shotgun (WGS) entry which is preliminary data.</text>
</comment>
<proteinExistence type="predicted"/>
<dbReference type="PANTHER" id="PTHR48451:SF1">
    <property type="entry name" value="DUF4218 DOMAIN-CONTAINING PROTEIN"/>
    <property type="match status" value="1"/>
</dbReference>
<gene>
    <name evidence="1" type="ORF">LIER_18070</name>
</gene>
<dbReference type="Proteomes" id="UP001454036">
    <property type="component" value="Unassembled WGS sequence"/>
</dbReference>
<dbReference type="PANTHER" id="PTHR48451">
    <property type="entry name" value="DUF4218 DOMAIN-CONTAINING PROTEIN"/>
    <property type="match status" value="1"/>
</dbReference>
<name>A0AAV3QCP4_LITER</name>
<sequence>MRYLYADSIKQSFRMLGLEHQEKILISYTVEHFMSGSRVNGEQGTSSCTDYSEEIKLLANGPTPFGVYYKSCISNGFCFRTKSSDKNKATQNSGVVVRAVTNSYSSAKDRNPQSGTVNYHGVLFVLATQAEQVWYLEDPLTSDWKVAMSMLRRDHYDVYSVAVEDDLYSQQQLDDPIPVRDEDFPTVKWMKTCMGESDDEE</sequence>
<organism evidence="1 2">
    <name type="scientific">Lithospermum erythrorhizon</name>
    <name type="common">Purple gromwell</name>
    <name type="synonym">Lithospermum officinale var. erythrorhizon</name>
    <dbReference type="NCBI Taxonomy" id="34254"/>
    <lineage>
        <taxon>Eukaryota</taxon>
        <taxon>Viridiplantae</taxon>
        <taxon>Streptophyta</taxon>
        <taxon>Embryophyta</taxon>
        <taxon>Tracheophyta</taxon>
        <taxon>Spermatophyta</taxon>
        <taxon>Magnoliopsida</taxon>
        <taxon>eudicotyledons</taxon>
        <taxon>Gunneridae</taxon>
        <taxon>Pentapetalae</taxon>
        <taxon>asterids</taxon>
        <taxon>lamiids</taxon>
        <taxon>Boraginales</taxon>
        <taxon>Boraginaceae</taxon>
        <taxon>Boraginoideae</taxon>
        <taxon>Lithospermeae</taxon>
        <taxon>Lithospermum</taxon>
    </lineage>
</organism>
<reference evidence="1 2" key="1">
    <citation type="submission" date="2024-01" db="EMBL/GenBank/DDBJ databases">
        <title>The complete chloroplast genome sequence of Lithospermum erythrorhizon: insights into the phylogenetic relationship among Boraginaceae species and the maternal lineages of purple gromwells.</title>
        <authorList>
            <person name="Okada T."/>
            <person name="Watanabe K."/>
        </authorList>
    </citation>
    <scope>NUCLEOTIDE SEQUENCE [LARGE SCALE GENOMIC DNA]</scope>
</reference>
<keyword evidence="2" id="KW-1185">Reference proteome</keyword>
<accession>A0AAV3QCP4</accession>
<evidence type="ECO:0000313" key="2">
    <source>
        <dbReference type="Proteomes" id="UP001454036"/>
    </source>
</evidence>
<dbReference type="EMBL" id="BAABME010004291">
    <property type="protein sequence ID" value="GAA0161845.1"/>
    <property type="molecule type" value="Genomic_DNA"/>
</dbReference>